<keyword evidence="5" id="KW-0119">Carbohydrate metabolism</keyword>
<keyword evidence="4 8" id="KW-0378">Hydrolase</keyword>
<dbReference type="PANTHER" id="PTHR46471:SF2">
    <property type="entry name" value="CHITIN DEACETYLASE-RELATED"/>
    <property type="match status" value="1"/>
</dbReference>
<dbReference type="Pfam" id="PF01522">
    <property type="entry name" value="Polysacc_deac_1"/>
    <property type="match status" value="1"/>
</dbReference>
<keyword evidence="2" id="KW-0479">Metal-binding</keyword>
<name>A0A1Y2F5T4_9FUNG</name>
<reference evidence="8 9" key="1">
    <citation type="submission" date="2016-08" db="EMBL/GenBank/DDBJ databases">
        <title>A Parts List for Fungal Cellulosomes Revealed by Comparative Genomics.</title>
        <authorList>
            <consortium name="DOE Joint Genome Institute"/>
            <person name="Haitjema C.H."/>
            <person name="Gilmore S.P."/>
            <person name="Henske J.K."/>
            <person name="Solomon K.V."/>
            <person name="De Groot R."/>
            <person name="Kuo A."/>
            <person name="Mondo S.J."/>
            <person name="Salamov A.A."/>
            <person name="Labutti K."/>
            <person name="Zhao Z."/>
            <person name="Chiniquy J."/>
            <person name="Barry K."/>
            <person name="Brewer H.M."/>
            <person name="Purvine S.O."/>
            <person name="Wright A.T."/>
            <person name="Boxma B."/>
            <person name="Van Alen T."/>
            <person name="Hackstein J.H."/>
            <person name="Baker S.E."/>
            <person name="Grigoriev I.V."/>
            <person name="O'Malley M.A."/>
        </authorList>
    </citation>
    <scope>NUCLEOTIDE SEQUENCE [LARGE SCALE GENOMIC DNA]</scope>
    <source>
        <strain evidence="8 9">G1</strain>
    </source>
</reference>
<dbReference type="InterPro" id="IPR011330">
    <property type="entry name" value="Glyco_hydro/deAcase_b/a-brl"/>
</dbReference>
<dbReference type="PANTHER" id="PTHR46471">
    <property type="entry name" value="CHITIN DEACETYLASE"/>
    <property type="match status" value="1"/>
</dbReference>
<dbReference type="STRING" id="1754190.A0A1Y2F5T4"/>
<evidence type="ECO:0000256" key="3">
    <source>
        <dbReference type="ARBA" id="ARBA00022729"/>
    </source>
</evidence>
<protein>
    <submittedName>
        <fullName evidence="8">Glycoside hydrolase/deacetylase</fullName>
    </submittedName>
</protein>
<feature type="signal peptide" evidence="6">
    <location>
        <begin position="1"/>
        <end position="19"/>
    </location>
</feature>
<comment type="cofactor">
    <cofactor evidence="1">
        <name>Co(2+)</name>
        <dbReference type="ChEBI" id="CHEBI:48828"/>
    </cofactor>
</comment>
<dbReference type="AlphaFoldDB" id="A0A1Y2F5T4"/>
<feature type="domain" description="NodB homology" evidence="7">
    <location>
        <begin position="31"/>
        <end position="226"/>
    </location>
</feature>
<dbReference type="SUPFAM" id="SSF88713">
    <property type="entry name" value="Glycoside hydrolase/deacetylase"/>
    <property type="match status" value="1"/>
</dbReference>
<evidence type="ECO:0000313" key="9">
    <source>
        <dbReference type="Proteomes" id="UP000193920"/>
    </source>
</evidence>
<evidence type="ECO:0000313" key="8">
    <source>
        <dbReference type="EMBL" id="ORY79241.1"/>
    </source>
</evidence>
<evidence type="ECO:0000259" key="7">
    <source>
        <dbReference type="PROSITE" id="PS51677"/>
    </source>
</evidence>
<evidence type="ECO:0000256" key="4">
    <source>
        <dbReference type="ARBA" id="ARBA00022801"/>
    </source>
</evidence>
<evidence type="ECO:0000256" key="5">
    <source>
        <dbReference type="ARBA" id="ARBA00023277"/>
    </source>
</evidence>
<dbReference type="GO" id="GO:0046872">
    <property type="term" value="F:metal ion binding"/>
    <property type="evidence" value="ECO:0007669"/>
    <property type="project" value="UniProtKB-KW"/>
</dbReference>
<feature type="chain" id="PRO_5010992792" evidence="6">
    <location>
        <begin position="20"/>
        <end position="296"/>
    </location>
</feature>
<dbReference type="InterPro" id="IPR002509">
    <property type="entry name" value="NODB_dom"/>
</dbReference>
<dbReference type="PROSITE" id="PS51677">
    <property type="entry name" value="NODB"/>
    <property type="match status" value="1"/>
</dbReference>
<sequence length="296" mass="34692">MKFYYCLVLAITFLNLVKSEIDFIRSCTEPKTIALTFDDGPWKYTNELIDYMINQKDVKITFFQLGRFHYPFAFETEEYQQAMKRAHDYGFQIASHTYGHKISNVTEEFDESLTMMDDLIERVTGDRPHYFRAPKGECNDDCKALLEQRGYRLIQWDTDTNDWNVEASGSIERRVEDSINFLKEQFAEERDSYLILMHDTHNYTVEQIAPWIVEQSGMREKGYRFVTVAECLGEKEYMYVSGKNYGEDAINNNNNNNVSSIPNVQQNLESSAFIKFKPLSLLLYLNIGLIFTLLFI</sequence>
<dbReference type="EMBL" id="MCOG01000015">
    <property type="protein sequence ID" value="ORY79241.1"/>
    <property type="molecule type" value="Genomic_DNA"/>
</dbReference>
<dbReference type="GO" id="GO:0016810">
    <property type="term" value="F:hydrolase activity, acting on carbon-nitrogen (but not peptide) bonds"/>
    <property type="evidence" value="ECO:0007669"/>
    <property type="project" value="InterPro"/>
</dbReference>
<comment type="caution">
    <text evidence="8">The sequence shown here is derived from an EMBL/GenBank/DDBJ whole genome shotgun (WGS) entry which is preliminary data.</text>
</comment>
<dbReference type="Proteomes" id="UP000193920">
    <property type="component" value="Unassembled WGS sequence"/>
</dbReference>
<proteinExistence type="predicted"/>
<organism evidence="8 9">
    <name type="scientific">Neocallimastix californiae</name>
    <dbReference type="NCBI Taxonomy" id="1754190"/>
    <lineage>
        <taxon>Eukaryota</taxon>
        <taxon>Fungi</taxon>
        <taxon>Fungi incertae sedis</taxon>
        <taxon>Chytridiomycota</taxon>
        <taxon>Chytridiomycota incertae sedis</taxon>
        <taxon>Neocallimastigomycetes</taxon>
        <taxon>Neocallimastigales</taxon>
        <taxon>Neocallimastigaceae</taxon>
        <taxon>Neocallimastix</taxon>
    </lineage>
</organism>
<evidence type="ECO:0000256" key="1">
    <source>
        <dbReference type="ARBA" id="ARBA00001941"/>
    </source>
</evidence>
<keyword evidence="9" id="KW-1185">Reference proteome</keyword>
<evidence type="ECO:0000256" key="2">
    <source>
        <dbReference type="ARBA" id="ARBA00022723"/>
    </source>
</evidence>
<dbReference type="OrthoDB" id="407355at2759"/>
<accession>A0A1Y2F5T4</accession>
<evidence type="ECO:0000256" key="6">
    <source>
        <dbReference type="SAM" id="SignalP"/>
    </source>
</evidence>
<keyword evidence="3 6" id="KW-0732">Signal</keyword>
<dbReference type="GO" id="GO:0005975">
    <property type="term" value="P:carbohydrate metabolic process"/>
    <property type="evidence" value="ECO:0007669"/>
    <property type="project" value="InterPro"/>
</dbReference>
<dbReference type="Gene3D" id="3.20.20.370">
    <property type="entry name" value="Glycoside hydrolase/deacetylase"/>
    <property type="match status" value="1"/>
</dbReference>
<gene>
    <name evidence="8" type="ORF">LY90DRAFT_376583</name>
</gene>